<dbReference type="Pfam" id="PF17164">
    <property type="entry name" value="DUF5122"/>
    <property type="match status" value="3"/>
</dbReference>
<dbReference type="PANTHER" id="PTHR24028">
    <property type="entry name" value="CADHERIN-87A"/>
    <property type="match status" value="1"/>
</dbReference>
<evidence type="ECO:0000256" key="4">
    <source>
        <dbReference type="ARBA" id="ARBA00023180"/>
    </source>
</evidence>
<sequence>MTNAVLGIRGRLEVGDTLTAQGMTSVGHTAAEWALQWQAWNGTSWVNVGAVGATSYTILASQVGWQFRLTGSLDGQAYSSIATAAVTLDTKKDTAPTIAPSDLGLLFNPGEHVTYDGVLSTANFGDADRSNFSGGTLVIQNTNALSRGGDGQDVLSFNGPGALSVNAATGDILSGTTVIGRIDAVQNGAGTDLKVLFNANATLAMINTLVDKVRFSNNDDSPEHFRMLTAVLTDPTGRSAQFAQGIEVTGLPDAPVFTGAAAFTAAENQTAVGAVGAFDPDREAGQPQGIQYSLAAGQGGADNALFQVDAATGTLRFISPPDFESGAHAPAYQVRVRATDSEGSVTDRAITVNVTNVNEAPVSHDLLLYTDENGAPATAVVGSFDPDAGDTRTVTYNAAGLVGTLSFDGTRFTYDPGNQFNELPAYASATQNFTFTVTDAQGLSTTQNASVIVFGTNDPATISGPSTAVLREDSAAFPGASGVLTVTDPDTGEGKLVPAIGSGSAGAGTFIANGASWSYQVDNALLQHLGAGQSVDDVFTVRSYDGTATQQLKVTLTGVNDAPQFGPRINVGDPVEAGNLDDGTVVPGTAVLTGRVLATDADDGDTLTYSGSANGVYGQFAIDSGSGQWTYTLDNARAATNALREGQGAFEGFTVTVRDAQGATSTTSVGWTIRGTNDVPVIGSGSTASGVVAEPGRTGAASFDLAGSYEQAHFVAPSADGSFYLLGSSAQGAALLRFNADGSADTAYAAGGQAAIDGMVSPRGLALDGAGRALVAGYTSENYGQSQIDWAIERRNPDGTPDASFGGGDGRVVLDFGGYDYPTQVLAAADGGVLVAGQGVIVRLQGDGTLDPSFGTGGILTVAGDPVLPPDFEMRLDAQGRLLLWGGTTGDDGAGAIGVFRLLADGSLDTDFGTQGRSLVAIGERGVRDFDLQVAPDGSIALAWSEFSPTLYVDPVSLARLDAQGAPVAGFGVDGIVHTSLNAGALSLAVDAQGAALLAFSAPGWSTRDIDVVRFGANGMQDTAFGTMGVARVDRGSLDDVGTLHVTAAGGILVTGNVTSSSGQDIELARFTGSGLADDTFGAMNAGVLVASGDLFASDADAGDGLSWTGGGSGTYGTFALTPQGHWTYALDPASPALQALGSGQTATETFTATVHDSFGAAASQQVTVTVVGSWDAP</sequence>
<dbReference type="NCBIfam" id="TIGR02608">
    <property type="entry name" value="delta_60_rpt"/>
    <property type="match status" value="6"/>
</dbReference>
<gene>
    <name evidence="6" type="ORF">I5803_21520</name>
</gene>
<dbReference type="Gene3D" id="2.80.10.50">
    <property type="match status" value="2"/>
</dbReference>
<dbReference type="SUPFAM" id="SSF49313">
    <property type="entry name" value="Cadherin-like"/>
    <property type="match status" value="1"/>
</dbReference>
<dbReference type="CDD" id="cd11304">
    <property type="entry name" value="Cadherin_repeat"/>
    <property type="match status" value="2"/>
</dbReference>
<dbReference type="SMART" id="SM00112">
    <property type="entry name" value="CA"/>
    <property type="match status" value="2"/>
</dbReference>
<dbReference type="InterPro" id="IPR002126">
    <property type="entry name" value="Cadherin-like_dom"/>
</dbReference>
<reference evidence="6" key="1">
    <citation type="submission" date="2020-11" db="EMBL/GenBank/DDBJ databases">
        <title>Bacterial whole genome sequence for Caenimonas sp. DR4.4.</title>
        <authorList>
            <person name="Le V."/>
            <person name="Ko S.-R."/>
            <person name="Ahn C.-Y."/>
            <person name="Oh H.-M."/>
        </authorList>
    </citation>
    <scope>NUCLEOTIDE SEQUENCE</scope>
    <source>
        <strain evidence="6">DR4.4</strain>
    </source>
</reference>
<dbReference type="RefSeq" id="WP_196988354.1">
    <property type="nucleotide sequence ID" value="NZ_JADWYS010000001.1"/>
</dbReference>
<keyword evidence="3" id="KW-1133">Transmembrane helix</keyword>
<comment type="subcellular location">
    <subcellularLocation>
        <location evidence="1">Membrane</location>
        <topology evidence="1">Single-pass membrane protein</topology>
    </subcellularLocation>
</comment>
<dbReference type="GO" id="GO:0005886">
    <property type="term" value="C:plasma membrane"/>
    <property type="evidence" value="ECO:0007669"/>
    <property type="project" value="TreeGrafter"/>
</dbReference>
<dbReference type="InterPro" id="IPR013783">
    <property type="entry name" value="Ig-like_fold"/>
</dbReference>
<keyword evidence="7" id="KW-1185">Reference proteome</keyword>
<evidence type="ECO:0000313" key="6">
    <source>
        <dbReference type="EMBL" id="MBG9390625.1"/>
    </source>
</evidence>
<dbReference type="SUPFAM" id="SSF63829">
    <property type="entry name" value="Calcium-dependent phosphotriesterase"/>
    <property type="match status" value="1"/>
</dbReference>
<dbReference type="Gene3D" id="2.60.40.60">
    <property type="entry name" value="Cadherins"/>
    <property type="match status" value="1"/>
</dbReference>
<dbReference type="GO" id="GO:0005509">
    <property type="term" value="F:calcium ion binding"/>
    <property type="evidence" value="ECO:0007669"/>
    <property type="project" value="InterPro"/>
</dbReference>
<evidence type="ECO:0000256" key="1">
    <source>
        <dbReference type="ARBA" id="ARBA00004167"/>
    </source>
</evidence>
<dbReference type="PANTHER" id="PTHR24028:SF328">
    <property type="entry name" value="CADHERIN-3"/>
    <property type="match status" value="1"/>
</dbReference>
<dbReference type="GO" id="GO:0007156">
    <property type="term" value="P:homophilic cell adhesion via plasma membrane adhesion molecules"/>
    <property type="evidence" value="ECO:0007669"/>
    <property type="project" value="InterPro"/>
</dbReference>
<evidence type="ECO:0000259" key="5">
    <source>
        <dbReference type="PROSITE" id="PS50268"/>
    </source>
</evidence>
<keyword evidence="2" id="KW-0812">Transmembrane</keyword>
<evidence type="ECO:0000256" key="2">
    <source>
        <dbReference type="ARBA" id="ARBA00022692"/>
    </source>
</evidence>
<dbReference type="Proteomes" id="UP000651050">
    <property type="component" value="Unassembled WGS sequence"/>
</dbReference>
<dbReference type="Pfam" id="PF00028">
    <property type="entry name" value="Cadherin"/>
    <property type="match status" value="1"/>
</dbReference>
<dbReference type="InterPro" id="IPR050174">
    <property type="entry name" value="Protocadherin/Cadherin-CA"/>
</dbReference>
<comment type="caution">
    <text evidence="6">The sequence shown here is derived from an EMBL/GenBank/DDBJ whole genome shotgun (WGS) entry which is preliminary data.</text>
</comment>
<dbReference type="EMBL" id="JADWYS010000001">
    <property type="protein sequence ID" value="MBG9390625.1"/>
    <property type="molecule type" value="Genomic_DNA"/>
</dbReference>
<dbReference type="InterPro" id="IPR015919">
    <property type="entry name" value="Cadherin-like_sf"/>
</dbReference>
<dbReference type="AlphaFoldDB" id="A0A931H8G1"/>
<dbReference type="Gene3D" id="2.60.40.10">
    <property type="entry name" value="Immunoglobulins"/>
    <property type="match status" value="3"/>
</dbReference>
<proteinExistence type="predicted"/>
<keyword evidence="4" id="KW-0325">Glycoprotein</keyword>
<feature type="domain" description="Cadherin" evidence="5">
    <location>
        <begin position="270"/>
        <end position="363"/>
    </location>
</feature>
<dbReference type="InterPro" id="IPR010221">
    <property type="entry name" value="VCBS_dom"/>
</dbReference>
<evidence type="ECO:0000313" key="7">
    <source>
        <dbReference type="Proteomes" id="UP000651050"/>
    </source>
</evidence>
<dbReference type="NCBIfam" id="TIGR01965">
    <property type="entry name" value="VCBS_repeat"/>
    <property type="match status" value="4"/>
</dbReference>
<keyword evidence="3" id="KW-0472">Membrane</keyword>
<protein>
    <submittedName>
        <fullName evidence="6">VCBS domain-containing protein</fullName>
    </submittedName>
</protein>
<dbReference type="Pfam" id="PF17963">
    <property type="entry name" value="Big_9"/>
    <property type="match status" value="3"/>
</dbReference>
<evidence type="ECO:0000256" key="3">
    <source>
        <dbReference type="ARBA" id="ARBA00022989"/>
    </source>
</evidence>
<name>A0A931H8G1_9BURK</name>
<accession>A0A931H8G1</accession>
<dbReference type="PROSITE" id="PS50268">
    <property type="entry name" value="CADHERIN_2"/>
    <property type="match status" value="1"/>
</dbReference>
<dbReference type="InterPro" id="IPR013431">
    <property type="entry name" value="Delta_60_rpt"/>
</dbReference>
<organism evidence="6 7">
    <name type="scientific">Caenimonas aquaedulcis</name>
    <dbReference type="NCBI Taxonomy" id="2793270"/>
    <lineage>
        <taxon>Bacteria</taxon>
        <taxon>Pseudomonadati</taxon>
        <taxon>Pseudomonadota</taxon>
        <taxon>Betaproteobacteria</taxon>
        <taxon>Burkholderiales</taxon>
        <taxon>Comamonadaceae</taxon>
        <taxon>Caenimonas</taxon>
    </lineage>
</organism>